<accession>A0A4R2RKT6</accession>
<dbReference type="RefSeq" id="WP_131918979.1">
    <property type="nucleotide sequence ID" value="NZ_JAOQNU010000009.1"/>
</dbReference>
<comment type="caution">
    <text evidence="2">The sequence shown here is derived from an EMBL/GenBank/DDBJ whole genome shotgun (WGS) entry which is preliminary data.</text>
</comment>
<name>A0A4R2RKT6_9FIRM</name>
<dbReference type="OrthoDB" id="9794382at2"/>
<dbReference type="InterPro" id="IPR002545">
    <property type="entry name" value="CheW-lke_dom"/>
</dbReference>
<proteinExistence type="predicted"/>
<evidence type="ECO:0000259" key="1">
    <source>
        <dbReference type="PROSITE" id="PS50851"/>
    </source>
</evidence>
<reference evidence="2 3" key="1">
    <citation type="submission" date="2019-03" db="EMBL/GenBank/DDBJ databases">
        <title>Genomic Encyclopedia of Type Strains, Phase IV (KMG-IV): sequencing the most valuable type-strain genomes for metagenomic binning, comparative biology and taxonomic classification.</title>
        <authorList>
            <person name="Goeker M."/>
        </authorList>
    </citation>
    <scope>NUCLEOTIDE SEQUENCE [LARGE SCALE GENOMIC DNA]</scope>
    <source>
        <strain evidence="2 3">DSM 11170</strain>
    </source>
</reference>
<dbReference type="PANTHER" id="PTHR22617:SF23">
    <property type="entry name" value="CHEMOTAXIS PROTEIN CHEW"/>
    <property type="match status" value="1"/>
</dbReference>
<dbReference type="PANTHER" id="PTHR22617">
    <property type="entry name" value="CHEMOTAXIS SENSOR HISTIDINE KINASE-RELATED"/>
    <property type="match status" value="1"/>
</dbReference>
<evidence type="ECO:0000313" key="2">
    <source>
        <dbReference type="EMBL" id="TCP64510.1"/>
    </source>
</evidence>
<dbReference type="GO" id="GO:0007165">
    <property type="term" value="P:signal transduction"/>
    <property type="evidence" value="ECO:0007669"/>
    <property type="project" value="InterPro"/>
</dbReference>
<evidence type="ECO:0000313" key="3">
    <source>
        <dbReference type="Proteomes" id="UP000294813"/>
    </source>
</evidence>
<dbReference type="PROSITE" id="PS50851">
    <property type="entry name" value="CHEW"/>
    <property type="match status" value="1"/>
</dbReference>
<feature type="domain" description="CheW-like" evidence="1">
    <location>
        <begin position="9"/>
        <end position="149"/>
    </location>
</feature>
<dbReference type="Proteomes" id="UP000294813">
    <property type="component" value="Unassembled WGS sequence"/>
</dbReference>
<dbReference type="SMART" id="SM00260">
    <property type="entry name" value="CheW"/>
    <property type="match status" value="1"/>
</dbReference>
<sequence length="150" mass="16744">MDETQSLQEIQLVAFSLADEEYGVDIHYVQEIVRLLTITRVPKAPGYVEGVVNLRGNVVPVIDLRKLFSLPMRDVTDRTRIIIVKIKDITVGIIVDGVSEVLTVPVNDIEPPPMANNNIDQEFISGVGKLGQRLLMLINLDKVILNLTQQ</sequence>
<dbReference type="InterPro" id="IPR036061">
    <property type="entry name" value="CheW-like_dom_sf"/>
</dbReference>
<dbReference type="CDD" id="cd00732">
    <property type="entry name" value="CheW"/>
    <property type="match status" value="1"/>
</dbReference>
<dbReference type="InterPro" id="IPR039315">
    <property type="entry name" value="CheW"/>
</dbReference>
<dbReference type="SUPFAM" id="SSF50341">
    <property type="entry name" value="CheW-like"/>
    <property type="match status" value="1"/>
</dbReference>
<gene>
    <name evidence="2" type="ORF">EDD73_10951</name>
</gene>
<dbReference type="GO" id="GO:0006935">
    <property type="term" value="P:chemotaxis"/>
    <property type="evidence" value="ECO:0007669"/>
    <property type="project" value="InterPro"/>
</dbReference>
<keyword evidence="3" id="KW-1185">Reference proteome</keyword>
<protein>
    <submittedName>
        <fullName evidence="2">CheW protein</fullName>
    </submittedName>
</protein>
<dbReference type="Gene3D" id="2.40.50.180">
    <property type="entry name" value="CheA-289, Domain 4"/>
    <property type="match status" value="1"/>
</dbReference>
<dbReference type="Pfam" id="PF01584">
    <property type="entry name" value="CheW"/>
    <property type="match status" value="1"/>
</dbReference>
<dbReference type="EMBL" id="SLXT01000009">
    <property type="protein sequence ID" value="TCP64510.1"/>
    <property type="molecule type" value="Genomic_DNA"/>
</dbReference>
<dbReference type="GO" id="GO:0005829">
    <property type="term" value="C:cytosol"/>
    <property type="evidence" value="ECO:0007669"/>
    <property type="project" value="TreeGrafter"/>
</dbReference>
<organism evidence="2 3">
    <name type="scientific">Heliophilum fasciatum</name>
    <dbReference type="NCBI Taxonomy" id="35700"/>
    <lineage>
        <taxon>Bacteria</taxon>
        <taxon>Bacillati</taxon>
        <taxon>Bacillota</taxon>
        <taxon>Clostridia</taxon>
        <taxon>Eubacteriales</taxon>
        <taxon>Heliobacteriaceae</taxon>
        <taxon>Heliophilum</taxon>
    </lineage>
</organism>
<dbReference type="Gene3D" id="2.30.30.40">
    <property type="entry name" value="SH3 Domains"/>
    <property type="match status" value="1"/>
</dbReference>
<dbReference type="AlphaFoldDB" id="A0A4R2RKT6"/>